<dbReference type="InterPro" id="IPR052027">
    <property type="entry name" value="PspC"/>
</dbReference>
<keyword evidence="9" id="KW-1185">Reference proteome</keyword>
<accession>A0ABT2TLI7</accession>
<evidence type="ECO:0000313" key="9">
    <source>
        <dbReference type="Proteomes" id="UP001652442"/>
    </source>
</evidence>
<sequence length="64" mass="6908">MKDKKLYRSNKNRILCGVCGGIGEYSGIDPTLIRLLCLILCVISIGGGILVYLIGAIIMPKDPD</sequence>
<evidence type="ECO:0000259" key="7">
    <source>
        <dbReference type="Pfam" id="PF04024"/>
    </source>
</evidence>
<dbReference type="PANTHER" id="PTHR33885">
    <property type="entry name" value="PHAGE SHOCK PROTEIN C"/>
    <property type="match status" value="1"/>
</dbReference>
<keyword evidence="3 6" id="KW-0812">Transmembrane</keyword>
<evidence type="ECO:0000256" key="2">
    <source>
        <dbReference type="ARBA" id="ARBA00022475"/>
    </source>
</evidence>
<organism evidence="8 9">
    <name type="scientific">Brotonthovivens ammoniilytica</name>
    <dbReference type="NCBI Taxonomy" id="2981725"/>
    <lineage>
        <taxon>Bacteria</taxon>
        <taxon>Bacillati</taxon>
        <taxon>Bacillota</taxon>
        <taxon>Clostridia</taxon>
        <taxon>Lachnospirales</taxon>
        <taxon>Lachnospiraceae</taxon>
        <taxon>Brotonthovivens</taxon>
    </lineage>
</organism>
<name>A0ABT2TLI7_9FIRM</name>
<comment type="caution">
    <text evidence="8">The sequence shown here is derived from an EMBL/GenBank/DDBJ whole genome shotgun (WGS) entry which is preliminary data.</text>
</comment>
<dbReference type="Proteomes" id="UP001652442">
    <property type="component" value="Unassembled WGS sequence"/>
</dbReference>
<evidence type="ECO:0000313" key="8">
    <source>
        <dbReference type="EMBL" id="MCU6763074.1"/>
    </source>
</evidence>
<comment type="subcellular location">
    <subcellularLocation>
        <location evidence="1">Cell membrane</location>
        <topology evidence="1">Single-pass membrane protein</topology>
    </subcellularLocation>
</comment>
<dbReference type="PANTHER" id="PTHR33885:SF3">
    <property type="entry name" value="PHAGE SHOCK PROTEIN C"/>
    <property type="match status" value="1"/>
</dbReference>
<keyword evidence="2" id="KW-1003">Cell membrane</keyword>
<evidence type="ECO:0000256" key="5">
    <source>
        <dbReference type="ARBA" id="ARBA00023136"/>
    </source>
</evidence>
<dbReference type="Pfam" id="PF04024">
    <property type="entry name" value="PspC"/>
    <property type="match status" value="1"/>
</dbReference>
<dbReference type="InterPro" id="IPR007168">
    <property type="entry name" value="Phageshock_PspC_N"/>
</dbReference>
<proteinExistence type="predicted"/>
<gene>
    <name evidence="8" type="ORF">OCV88_12175</name>
</gene>
<feature type="domain" description="Phage shock protein PspC N-terminal" evidence="7">
    <location>
        <begin position="4"/>
        <end position="61"/>
    </location>
</feature>
<dbReference type="EMBL" id="JAOQJQ010000005">
    <property type="protein sequence ID" value="MCU6763074.1"/>
    <property type="molecule type" value="Genomic_DNA"/>
</dbReference>
<keyword evidence="5 6" id="KW-0472">Membrane</keyword>
<reference evidence="8 9" key="1">
    <citation type="journal article" date="2021" name="ISME Commun">
        <title>Automated analysis of genomic sequences facilitates high-throughput and comprehensive description of bacteria.</title>
        <authorList>
            <person name="Hitch T.C.A."/>
        </authorList>
    </citation>
    <scope>NUCLEOTIDE SEQUENCE [LARGE SCALE GENOMIC DNA]</scope>
    <source>
        <strain evidence="8 9">Sanger_109</strain>
    </source>
</reference>
<protein>
    <submittedName>
        <fullName evidence="8">PspC domain-containing protein</fullName>
    </submittedName>
</protein>
<dbReference type="RefSeq" id="WP_158425729.1">
    <property type="nucleotide sequence ID" value="NZ_JAOQJQ010000005.1"/>
</dbReference>
<evidence type="ECO:0000256" key="4">
    <source>
        <dbReference type="ARBA" id="ARBA00022989"/>
    </source>
</evidence>
<feature type="transmembrane region" description="Helical" evidence="6">
    <location>
        <begin position="35"/>
        <end position="59"/>
    </location>
</feature>
<keyword evidence="4 6" id="KW-1133">Transmembrane helix</keyword>
<evidence type="ECO:0000256" key="3">
    <source>
        <dbReference type="ARBA" id="ARBA00022692"/>
    </source>
</evidence>
<evidence type="ECO:0000256" key="6">
    <source>
        <dbReference type="SAM" id="Phobius"/>
    </source>
</evidence>
<evidence type="ECO:0000256" key="1">
    <source>
        <dbReference type="ARBA" id="ARBA00004162"/>
    </source>
</evidence>